<organism evidence="2 3">
    <name type="scientific">Haloferax elongans ATCC BAA-1513</name>
    <dbReference type="NCBI Taxonomy" id="1230453"/>
    <lineage>
        <taxon>Archaea</taxon>
        <taxon>Methanobacteriati</taxon>
        <taxon>Methanobacteriota</taxon>
        <taxon>Stenosarchaea group</taxon>
        <taxon>Halobacteria</taxon>
        <taxon>Halobacteriales</taxon>
        <taxon>Haloferacaceae</taxon>
        <taxon>Haloferax</taxon>
    </lineage>
</organism>
<dbReference type="Pfam" id="PF05368">
    <property type="entry name" value="NmrA"/>
    <property type="match status" value="1"/>
</dbReference>
<dbReference type="OrthoDB" id="213145at2157"/>
<dbReference type="RefSeq" id="WP_008327105.1">
    <property type="nucleotide sequence ID" value="NZ_AOLK01000024.1"/>
</dbReference>
<accession>M0H938</accession>
<dbReference type="SUPFAM" id="SSF51735">
    <property type="entry name" value="NAD(P)-binding Rossmann-fold domains"/>
    <property type="match status" value="1"/>
</dbReference>
<dbReference type="Proteomes" id="UP000011612">
    <property type="component" value="Unassembled WGS sequence"/>
</dbReference>
<dbReference type="Gene3D" id="3.90.25.10">
    <property type="entry name" value="UDP-galactose 4-epimerase, domain 1"/>
    <property type="match status" value="1"/>
</dbReference>
<dbReference type="PANTHER" id="PTHR43162">
    <property type="match status" value="1"/>
</dbReference>
<proteinExistence type="predicted"/>
<evidence type="ECO:0000313" key="3">
    <source>
        <dbReference type="Proteomes" id="UP000011612"/>
    </source>
</evidence>
<dbReference type="EMBL" id="AOLK01000024">
    <property type="protein sequence ID" value="ELZ81041.1"/>
    <property type="molecule type" value="Genomic_DNA"/>
</dbReference>
<sequence>MTAQRVLVTAGTGTVGQHVVRELRDDDIEVRVGTRRPQSVREANDSDECVVEFDFVRPETWGAALDGVDAIFLVRPPGVEQGQVTAFVDAASRVGVEHVVYLSTLGADKNVLIPHHRIESHIQQSAVRPTFLRASFFSQNLHEVHGQDVVEHHEIFVPAGTGETSFVDARDVAAVAAVVLTDDRHDKQAYDLTGPEALRYDEVAAVFSDALNRRITYAEPSIPAFIRRMLSRDLPLSYVLLMVGIYSTARFGFAGRVTGDVGRLLGRPPRTVRDYVEDYRDRFEPANPPAATHSPER</sequence>
<dbReference type="InterPro" id="IPR036291">
    <property type="entry name" value="NAD(P)-bd_dom_sf"/>
</dbReference>
<feature type="domain" description="NmrA-like" evidence="1">
    <location>
        <begin position="4"/>
        <end position="239"/>
    </location>
</feature>
<dbReference type="InterPro" id="IPR008030">
    <property type="entry name" value="NmrA-like"/>
</dbReference>
<gene>
    <name evidence="2" type="ORF">C453_18930</name>
</gene>
<protein>
    <submittedName>
        <fullName evidence="2">Putative nucleoside-diphosphate sugar epimerase</fullName>
    </submittedName>
</protein>
<dbReference type="AlphaFoldDB" id="M0H938"/>
<evidence type="ECO:0000313" key="2">
    <source>
        <dbReference type="EMBL" id="ELZ81041.1"/>
    </source>
</evidence>
<dbReference type="PATRIC" id="fig|1230453.4.peg.3767"/>
<dbReference type="STRING" id="1230453.C453_18930"/>
<name>M0H938_HALEO</name>
<reference evidence="2 3" key="1">
    <citation type="journal article" date="2014" name="PLoS Genet.">
        <title>Phylogenetically driven sequencing of extremely halophilic archaea reveals strategies for static and dynamic osmo-response.</title>
        <authorList>
            <person name="Becker E.A."/>
            <person name="Seitzer P.M."/>
            <person name="Tritt A."/>
            <person name="Larsen D."/>
            <person name="Krusor M."/>
            <person name="Yao A.I."/>
            <person name="Wu D."/>
            <person name="Madern D."/>
            <person name="Eisen J.A."/>
            <person name="Darling A.E."/>
            <person name="Facciotti M.T."/>
        </authorList>
    </citation>
    <scope>NUCLEOTIDE SEQUENCE [LARGE SCALE GENOMIC DNA]</scope>
    <source>
        <strain evidence="2 3">ATCC BAA-1513</strain>
    </source>
</reference>
<dbReference type="PANTHER" id="PTHR43162:SF1">
    <property type="entry name" value="PRESTALK A DIFFERENTIATION PROTEIN A"/>
    <property type="match status" value="1"/>
</dbReference>
<dbReference type="InterPro" id="IPR051604">
    <property type="entry name" value="Ergot_Alk_Oxidoreductase"/>
</dbReference>
<keyword evidence="3" id="KW-1185">Reference proteome</keyword>
<dbReference type="Gene3D" id="3.40.50.720">
    <property type="entry name" value="NAD(P)-binding Rossmann-like Domain"/>
    <property type="match status" value="1"/>
</dbReference>
<comment type="caution">
    <text evidence="2">The sequence shown here is derived from an EMBL/GenBank/DDBJ whole genome shotgun (WGS) entry which is preliminary data.</text>
</comment>
<evidence type="ECO:0000259" key="1">
    <source>
        <dbReference type="Pfam" id="PF05368"/>
    </source>
</evidence>